<organism evidence="1 2">
    <name type="scientific">Streptomyces pseudovenezuelae</name>
    <dbReference type="NCBI Taxonomy" id="67350"/>
    <lineage>
        <taxon>Bacteria</taxon>
        <taxon>Bacillati</taxon>
        <taxon>Actinomycetota</taxon>
        <taxon>Actinomycetes</taxon>
        <taxon>Kitasatosporales</taxon>
        <taxon>Streptomycetaceae</taxon>
        <taxon>Streptomyces</taxon>
        <taxon>Streptomyces aurantiacus group</taxon>
    </lineage>
</organism>
<evidence type="ECO:0000313" key="1">
    <source>
        <dbReference type="EMBL" id="MDH6222483.1"/>
    </source>
</evidence>
<name>A0ABT6M1Q5_9ACTN</name>
<sequence>MPNGHEDSHHFLVDDFLTVVNAWGAARYRGSSRTIPR</sequence>
<keyword evidence="2" id="KW-1185">Reference proteome</keyword>
<reference evidence="1 2" key="1">
    <citation type="submission" date="2023-04" db="EMBL/GenBank/DDBJ databases">
        <title>Forest soil microbial communities from Buena Vista Peninsula, Colon Province, Panama.</title>
        <authorList>
            <person name="Bouskill N."/>
        </authorList>
    </citation>
    <scope>NUCLEOTIDE SEQUENCE [LARGE SCALE GENOMIC DNA]</scope>
    <source>
        <strain evidence="1 2">GGS1</strain>
    </source>
</reference>
<protein>
    <submittedName>
        <fullName evidence="1">Uncharacterized protein</fullName>
    </submittedName>
</protein>
<comment type="caution">
    <text evidence="1">The sequence shown here is derived from an EMBL/GenBank/DDBJ whole genome shotgun (WGS) entry which is preliminary data.</text>
</comment>
<dbReference type="Proteomes" id="UP001160499">
    <property type="component" value="Unassembled WGS sequence"/>
</dbReference>
<gene>
    <name evidence="1" type="ORF">M2283_009834</name>
</gene>
<evidence type="ECO:0000313" key="2">
    <source>
        <dbReference type="Proteomes" id="UP001160499"/>
    </source>
</evidence>
<proteinExistence type="predicted"/>
<accession>A0ABT6M1Q5</accession>
<dbReference type="EMBL" id="JARXVH010000034">
    <property type="protein sequence ID" value="MDH6222483.1"/>
    <property type="molecule type" value="Genomic_DNA"/>
</dbReference>